<gene>
    <name evidence="2" type="ORF">ABY42_12170</name>
</gene>
<dbReference type="InterPro" id="IPR000994">
    <property type="entry name" value="Pept_M24"/>
</dbReference>
<dbReference type="InterPro" id="IPR050659">
    <property type="entry name" value="Peptidase_M24B"/>
</dbReference>
<dbReference type="InterPro" id="IPR036005">
    <property type="entry name" value="Creatinase/aminopeptidase-like"/>
</dbReference>
<organism evidence="2 3">
    <name type="scientific">Haloferax gibbonsii</name>
    <dbReference type="NCBI Taxonomy" id="35746"/>
    <lineage>
        <taxon>Archaea</taxon>
        <taxon>Methanobacteriati</taxon>
        <taxon>Methanobacteriota</taxon>
        <taxon>Stenosarchaea group</taxon>
        <taxon>Halobacteria</taxon>
        <taxon>Halobacteriales</taxon>
        <taxon>Haloferacaceae</taxon>
        <taxon>Haloferax</taxon>
    </lineage>
</organism>
<feature type="domain" description="Peptidase M24" evidence="1">
    <location>
        <begin position="134"/>
        <end position="331"/>
    </location>
</feature>
<dbReference type="KEGG" id="hgi:ABY42_12170"/>
<reference evidence="3" key="1">
    <citation type="journal article" date="2015" name="J. Biotechnol.">
        <title>Complete genome sequence of Haloferax gibbonsii strain ARA6, a potential producer of polyhydroxyalkanoates and halocins isolated from Araruama, Rio de Janeiro, Brasil.</title>
        <authorList>
            <person name="Pinto L.H."/>
            <person name="D'Alincourt Carvalho-Assef A.P."/>
            <person name="Vieira R.P."/>
            <person name="Clementino M.M."/>
            <person name="Albano R.M."/>
        </authorList>
    </citation>
    <scope>NUCLEOTIDE SEQUENCE [LARGE SCALE GENOMIC DNA]</scope>
    <source>
        <strain evidence="3">ARA6</strain>
    </source>
</reference>
<dbReference type="PATRIC" id="fig|35746.4.peg.2637"/>
<dbReference type="CDD" id="cd01066">
    <property type="entry name" value="APP_MetAP"/>
    <property type="match status" value="1"/>
</dbReference>
<dbReference type="Pfam" id="PF00557">
    <property type="entry name" value="Peptidase_M24"/>
    <property type="match status" value="1"/>
</dbReference>
<evidence type="ECO:0000259" key="1">
    <source>
        <dbReference type="Pfam" id="PF00557"/>
    </source>
</evidence>
<dbReference type="PANTHER" id="PTHR46112:SF2">
    <property type="entry name" value="XAA-PRO AMINOPEPTIDASE P-RELATED"/>
    <property type="match status" value="1"/>
</dbReference>
<sequence length="368" mass="40092">MDERLESRVDRLDGYLDDNGLEAVWFARPNSFAWLLGGDNVVDRDSPLGVAAAGYDGDEFHVVTDNIEATRLLHEEVPHEDVRVHRFQWYEGSLASGVEAVSPTPAAADFDVPGFEDVDAAAVRQPLSDADIEAYRELGRDAASAVERVCRELEPGDTEHEVASGLKVTLSAMGIEAPVVLVGSGRRVQKYRHYTPKQEELGDYALVSVTAQRGGLYASCTRTIAFDAPEWLETRHEGAMRVETEALAATRKAAVEGGTAGDVFDAIRDAYDSVGESEEWLNHHQGGAAGFAGREWFATPDADDEVRAPMGYAYNPTIQGAKSEDTALVTDEGVEVLTATGRWPTRTVTDAEGTVELERPEILHIETE</sequence>
<name>A0A0K1IVY1_HALGI</name>
<evidence type="ECO:0000313" key="3">
    <source>
        <dbReference type="Proteomes" id="UP000066124"/>
    </source>
</evidence>
<evidence type="ECO:0000313" key="2">
    <source>
        <dbReference type="EMBL" id="AKU08453.1"/>
    </source>
</evidence>
<dbReference type="Proteomes" id="UP000066124">
    <property type="component" value="Chromosome"/>
</dbReference>
<accession>A0A0K1IVY1</accession>
<dbReference type="GeneID" id="25246722"/>
<dbReference type="Gene3D" id="3.90.230.10">
    <property type="entry name" value="Creatinase/methionine aminopeptidase superfamily"/>
    <property type="match status" value="1"/>
</dbReference>
<dbReference type="EMBL" id="CP011947">
    <property type="protein sequence ID" value="AKU08453.1"/>
    <property type="molecule type" value="Genomic_DNA"/>
</dbReference>
<dbReference type="PANTHER" id="PTHR46112">
    <property type="entry name" value="AMINOPEPTIDASE"/>
    <property type="match status" value="1"/>
</dbReference>
<protein>
    <submittedName>
        <fullName evidence="2">Peptidase</fullName>
    </submittedName>
</protein>
<dbReference type="AlphaFoldDB" id="A0A0K1IVY1"/>
<dbReference type="RefSeq" id="WP_050459616.1">
    <property type="nucleotide sequence ID" value="NZ_CP011947.1"/>
</dbReference>
<proteinExistence type="predicted"/>
<dbReference type="SUPFAM" id="SSF55920">
    <property type="entry name" value="Creatinase/aminopeptidase"/>
    <property type="match status" value="1"/>
</dbReference>